<evidence type="ECO:0000313" key="3">
    <source>
        <dbReference type="Proteomes" id="UP000600918"/>
    </source>
</evidence>
<evidence type="ECO:0000313" key="2">
    <source>
        <dbReference type="EMBL" id="KAF7425646.1"/>
    </source>
</evidence>
<evidence type="ECO:0000256" key="1">
    <source>
        <dbReference type="SAM" id="MobiDB-lite"/>
    </source>
</evidence>
<feature type="compositionally biased region" description="Acidic residues" evidence="1">
    <location>
        <begin position="1"/>
        <end position="29"/>
    </location>
</feature>
<feature type="region of interest" description="Disordered" evidence="1">
    <location>
        <begin position="1"/>
        <end position="50"/>
    </location>
</feature>
<gene>
    <name evidence="2" type="ORF">H0235_008084</name>
</gene>
<proteinExistence type="predicted"/>
<comment type="caution">
    <text evidence="2">The sequence shown here is derived from an EMBL/GenBank/DDBJ whole genome shotgun (WGS) entry which is preliminary data.</text>
</comment>
<sequence>MRLVCDDDNDDNDDDDDNDNDNEDDDDNDTTTTTTTTTTTSTTTSTTIAMRMATKRRGSVCVRWQRKEEEVLLLSDIRYVVTERLFDITRRALQRDIDSFYKGQE</sequence>
<dbReference type="EMBL" id="JACSDY010000006">
    <property type="protein sequence ID" value="KAF7425646.1"/>
    <property type="molecule type" value="Genomic_DNA"/>
</dbReference>
<reference evidence="2" key="1">
    <citation type="journal article" date="2020" name="G3 (Bethesda)">
        <title>High-Quality Assemblies for Three Invasive Social Wasps from the &lt;i&gt;Vespula&lt;/i&gt; Genus.</title>
        <authorList>
            <person name="Harrop T.W.R."/>
            <person name="Guhlin J."/>
            <person name="McLaughlin G.M."/>
            <person name="Permina E."/>
            <person name="Stockwell P."/>
            <person name="Gilligan J."/>
            <person name="Le Lec M.F."/>
            <person name="Gruber M.A.M."/>
            <person name="Quinn O."/>
            <person name="Lovegrove M."/>
            <person name="Duncan E.J."/>
            <person name="Remnant E.J."/>
            <person name="Van Eeckhoven J."/>
            <person name="Graham B."/>
            <person name="Knapp R.A."/>
            <person name="Langford K.W."/>
            <person name="Kronenberg Z."/>
            <person name="Press M.O."/>
            <person name="Eacker S.M."/>
            <person name="Wilson-Rankin E.E."/>
            <person name="Purcell J."/>
            <person name="Lester P.J."/>
            <person name="Dearden P.K."/>
        </authorList>
    </citation>
    <scope>NUCLEOTIDE SEQUENCE</scope>
    <source>
        <strain evidence="2">Volc-1</strain>
    </source>
</reference>
<protein>
    <submittedName>
        <fullName evidence="2">Uncharacterized protein</fullName>
    </submittedName>
</protein>
<accession>A0A834P2D9</accession>
<dbReference type="AlphaFoldDB" id="A0A834P2D9"/>
<organism evidence="2 3">
    <name type="scientific">Vespula pensylvanica</name>
    <name type="common">Western yellow jacket</name>
    <name type="synonym">Wasp</name>
    <dbReference type="NCBI Taxonomy" id="30213"/>
    <lineage>
        <taxon>Eukaryota</taxon>
        <taxon>Metazoa</taxon>
        <taxon>Ecdysozoa</taxon>
        <taxon>Arthropoda</taxon>
        <taxon>Hexapoda</taxon>
        <taxon>Insecta</taxon>
        <taxon>Pterygota</taxon>
        <taxon>Neoptera</taxon>
        <taxon>Endopterygota</taxon>
        <taxon>Hymenoptera</taxon>
        <taxon>Apocrita</taxon>
        <taxon>Aculeata</taxon>
        <taxon>Vespoidea</taxon>
        <taxon>Vespidae</taxon>
        <taxon>Vespinae</taxon>
        <taxon>Vespula</taxon>
    </lineage>
</organism>
<dbReference type="Proteomes" id="UP000600918">
    <property type="component" value="Unassembled WGS sequence"/>
</dbReference>
<name>A0A834P2D9_VESPE</name>
<keyword evidence="3" id="KW-1185">Reference proteome</keyword>
<feature type="compositionally biased region" description="Low complexity" evidence="1">
    <location>
        <begin position="30"/>
        <end position="47"/>
    </location>
</feature>